<feature type="region of interest" description="Disordered" evidence="1">
    <location>
        <begin position="145"/>
        <end position="165"/>
    </location>
</feature>
<evidence type="ECO:0000313" key="2">
    <source>
        <dbReference type="EnsemblPlants" id="LPERR07G19810.1"/>
    </source>
</evidence>
<dbReference type="EnsemblPlants" id="LPERR07G19810.1">
    <property type="protein sequence ID" value="LPERR07G19810.1"/>
    <property type="gene ID" value="LPERR07G19810"/>
</dbReference>
<dbReference type="Gramene" id="LPERR07G19810.1">
    <property type="protein sequence ID" value="LPERR07G19810.1"/>
    <property type="gene ID" value="LPERR07G19810"/>
</dbReference>
<keyword evidence="3" id="KW-1185">Reference proteome</keyword>
<dbReference type="Proteomes" id="UP000032180">
    <property type="component" value="Chromosome 7"/>
</dbReference>
<evidence type="ECO:0000256" key="1">
    <source>
        <dbReference type="SAM" id="MobiDB-lite"/>
    </source>
</evidence>
<organism evidence="2 3">
    <name type="scientific">Leersia perrieri</name>
    <dbReference type="NCBI Taxonomy" id="77586"/>
    <lineage>
        <taxon>Eukaryota</taxon>
        <taxon>Viridiplantae</taxon>
        <taxon>Streptophyta</taxon>
        <taxon>Embryophyta</taxon>
        <taxon>Tracheophyta</taxon>
        <taxon>Spermatophyta</taxon>
        <taxon>Magnoliopsida</taxon>
        <taxon>Liliopsida</taxon>
        <taxon>Poales</taxon>
        <taxon>Poaceae</taxon>
        <taxon>BOP clade</taxon>
        <taxon>Oryzoideae</taxon>
        <taxon>Oryzeae</taxon>
        <taxon>Oryzinae</taxon>
        <taxon>Leersia</taxon>
    </lineage>
</organism>
<dbReference type="HOGENOM" id="CLU_052902_0_0_1"/>
<protein>
    <submittedName>
        <fullName evidence="2">Uncharacterized protein</fullName>
    </submittedName>
</protein>
<sequence>MDFDFVAASPGGSRWMAETAARRRQQRRLSSPSLRAYLTPAFDAVAGPGADGVSPYSGSGSSSSGGLDLGFDDSLLRCRRACFAATADLDQRQLLYSPQSLPVAGGVVVAGGYRYDSKRQAGGQTVAPGFQDFDINSLISPWQPSADHPTATARGISHKPPADIRSREDTVIQATKAELSTPKPEVTSSTQPASAQAEPIEEDEELINETLYGQSNRRRLPVFRSICQE</sequence>
<reference evidence="2" key="3">
    <citation type="submission" date="2015-04" db="UniProtKB">
        <authorList>
            <consortium name="EnsemblPlants"/>
        </authorList>
    </citation>
    <scope>IDENTIFICATION</scope>
</reference>
<reference evidence="3" key="2">
    <citation type="submission" date="2013-12" db="EMBL/GenBank/DDBJ databases">
        <authorList>
            <person name="Yu Y."/>
            <person name="Lee S."/>
            <person name="de Baynast K."/>
            <person name="Wissotski M."/>
            <person name="Liu L."/>
            <person name="Talag J."/>
            <person name="Goicoechea J."/>
            <person name="Angelova A."/>
            <person name="Jetty R."/>
            <person name="Kudrna D."/>
            <person name="Golser W."/>
            <person name="Rivera L."/>
            <person name="Zhang J."/>
            <person name="Wing R."/>
        </authorList>
    </citation>
    <scope>NUCLEOTIDE SEQUENCE</scope>
</reference>
<proteinExistence type="predicted"/>
<accession>A0A0D9X1Q3</accession>
<evidence type="ECO:0000313" key="3">
    <source>
        <dbReference type="Proteomes" id="UP000032180"/>
    </source>
</evidence>
<name>A0A0D9X1Q3_9ORYZ</name>
<feature type="region of interest" description="Disordered" evidence="1">
    <location>
        <begin position="177"/>
        <end position="203"/>
    </location>
</feature>
<reference evidence="2 3" key="1">
    <citation type="submission" date="2012-08" db="EMBL/GenBank/DDBJ databases">
        <title>Oryza genome evolution.</title>
        <authorList>
            <person name="Wing R.A."/>
        </authorList>
    </citation>
    <scope>NUCLEOTIDE SEQUENCE</scope>
</reference>
<dbReference type="eggNOG" id="ENOG502R3JX">
    <property type="taxonomic scope" value="Eukaryota"/>
</dbReference>
<dbReference type="AlphaFoldDB" id="A0A0D9X1Q3"/>